<sequence length="41" mass="4259">MFLVLVDEPQGANTYGSTVAAPVAKFVIDALISLKGIPPSK</sequence>
<dbReference type="KEGG" id="cwa:CwatDRAFT_0219"/>
<gene>
    <name evidence="1" type="ORF">CwatDRAFT_0219</name>
</gene>
<reference evidence="1" key="1">
    <citation type="submission" date="2004-02" db="EMBL/GenBank/DDBJ databases">
        <authorList>
            <consortium name="DOE Joint Genome Institute"/>
        </authorList>
    </citation>
    <scope>NUCLEOTIDE SEQUENCE [LARGE SCALE GENOMIC DNA]</scope>
    <source>
        <strain evidence="1">WH 8501</strain>
    </source>
</reference>
<evidence type="ECO:0000313" key="2">
    <source>
        <dbReference type="Proteomes" id="UP000003922"/>
    </source>
</evidence>
<keyword evidence="2" id="KW-1185">Reference proteome</keyword>
<reference evidence="1" key="2">
    <citation type="submission" date="2005-06" db="EMBL/GenBank/DDBJ databases">
        <title>Sequencing of the draft genome and assembly of Crocosphaera watsonii WH 8501.</title>
        <authorList>
            <consortium name="US DOE Joint Genome Institute (JGI-PGF)"/>
            <person name="Copeland A."/>
            <person name="Lucas S."/>
            <person name="Lapidus A."/>
            <person name="Barry K."/>
            <person name="Detter C."/>
            <person name="Glavina T."/>
            <person name="Hammon N."/>
            <person name="Israni S."/>
            <person name="Pitluck S."/>
            <person name="Richardson P."/>
        </authorList>
    </citation>
    <scope>NUCLEOTIDE SEQUENCE [LARGE SCALE GENOMIC DNA]</scope>
    <source>
        <strain evidence="1">WH 8501</strain>
    </source>
</reference>
<accession>Q4BUW8</accession>
<dbReference type="EMBL" id="AADV02000244">
    <property type="protein sequence ID" value="EAM47694.1"/>
    <property type="molecule type" value="Genomic_DNA"/>
</dbReference>
<reference evidence="1" key="3">
    <citation type="submission" date="2016-12" db="EMBL/GenBank/DDBJ databases">
        <title>Annotation of the draft genome assembly of Crocosphaera watsonii WH 8501.</title>
        <authorList>
            <consortium name="US DOE Joint Genome Institute (JGI-ORNL)"/>
            <person name="Larimer F."/>
            <person name="Land M."/>
        </authorList>
    </citation>
    <scope>NUCLEOTIDE SEQUENCE</scope>
    <source>
        <strain evidence="1">WH 8501</strain>
    </source>
</reference>
<proteinExistence type="predicted"/>
<dbReference type="Proteomes" id="UP000003922">
    <property type="component" value="Unassembled WGS sequence"/>
</dbReference>
<comment type="caution">
    <text evidence="1">The sequence shown here is derived from an EMBL/GenBank/DDBJ whole genome shotgun (WGS) entry which is preliminary data.</text>
</comment>
<dbReference type="Gene3D" id="3.30.450.330">
    <property type="match status" value="1"/>
</dbReference>
<name>Q4BUW8_CROWT</name>
<protein>
    <submittedName>
        <fullName evidence="1">Penicillin-binding protein</fullName>
    </submittedName>
</protein>
<organism evidence="1 2">
    <name type="scientific">Crocosphaera watsonii WH 8501</name>
    <dbReference type="NCBI Taxonomy" id="165597"/>
    <lineage>
        <taxon>Bacteria</taxon>
        <taxon>Bacillati</taxon>
        <taxon>Cyanobacteriota</taxon>
        <taxon>Cyanophyceae</taxon>
        <taxon>Oscillatoriophycideae</taxon>
        <taxon>Chroococcales</taxon>
        <taxon>Aphanothecaceae</taxon>
        <taxon>Crocosphaera</taxon>
    </lineage>
</organism>
<evidence type="ECO:0000313" key="1">
    <source>
        <dbReference type="EMBL" id="EAM47694.1"/>
    </source>
</evidence>
<dbReference type="AlphaFoldDB" id="Q4BUW8"/>